<feature type="compositionally biased region" description="Polar residues" evidence="1">
    <location>
        <begin position="200"/>
        <end position="210"/>
    </location>
</feature>
<dbReference type="Proteomes" id="UP000579605">
    <property type="component" value="Unassembled WGS sequence"/>
</dbReference>
<feature type="domain" description="DUF402" evidence="2">
    <location>
        <begin position="42"/>
        <end position="163"/>
    </location>
</feature>
<protein>
    <recommendedName>
        <fullName evidence="2">DUF402 domain-containing protein</fullName>
    </recommendedName>
</protein>
<dbReference type="Pfam" id="PF04167">
    <property type="entry name" value="DUF402"/>
    <property type="match status" value="1"/>
</dbReference>
<dbReference type="InterPro" id="IPR007295">
    <property type="entry name" value="DUF402"/>
</dbReference>
<dbReference type="Gene3D" id="2.40.380.10">
    <property type="entry name" value="FomD-like"/>
    <property type="match status" value="1"/>
</dbReference>
<organism evidence="3 4">
    <name type="scientific">Actinopolymorpha rutila</name>
    <dbReference type="NCBI Taxonomy" id="446787"/>
    <lineage>
        <taxon>Bacteria</taxon>
        <taxon>Bacillati</taxon>
        <taxon>Actinomycetota</taxon>
        <taxon>Actinomycetes</taxon>
        <taxon>Propionibacteriales</taxon>
        <taxon>Actinopolymorphaceae</taxon>
        <taxon>Actinopolymorpha</taxon>
    </lineage>
</organism>
<keyword evidence="4" id="KW-1185">Reference proteome</keyword>
<sequence length="221" mass="24132">MADDQLEKVFVRKCKRPVGSGVSGAYVLGRDADGLWLHTPAGSVFRGEDGHNVDFCEAGMGSDGLGRASVSLIPEAGWWIATWYGPHATFPIAVDICSPPTFHGSEWTYVDLELDPYVTRDGDVGTEDWDEFLDACKSGLIPPDEEAMARSATTQLDVWLKARTEPFGVKGFRMLETAQAMALPPLVDLDDVLIFPDRSPMSSTGTPSRSQHNEPTERATQ</sequence>
<feature type="compositionally biased region" description="Basic and acidic residues" evidence="1">
    <location>
        <begin position="211"/>
        <end position="221"/>
    </location>
</feature>
<name>A0A852ZTN7_9ACTN</name>
<reference evidence="3 4" key="1">
    <citation type="submission" date="2020-07" db="EMBL/GenBank/DDBJ databases">
        <title>Sequencing the genomes of 1000 actinobacteria strains.</title>
        <authorList>
            <person name="Klenk H.-P."/>
        </authorList>
    </citation>
    <scope>NUCLEOTIDE SEQUENCE [LARGE SCALE GENOMIC DNA]</scope>
    <source>
        <strain evidence="3 4">DSM 18448</strain>
    </source>
</reference>
<feature type="region of interest" description="Disordered" evidence="1">
    <location>
        <begin position="197"/>
        <end position="221"/>
    </location>
</feature>
<dbReference type="InterPro" id="IPR035930">
    <property type="entry name" value="FomD-like_sf"/>
</dbReference>
<gene>
    <name evidence="3" type="ORF">F4554_004998</name>
</gene>
<evidence type="ECO:0000256" key="1">
    <source>
        <dbReference type="SAM" id="MobiDB-lite"/>
    </source>
</evidence>
<dbReference type="RefSeq" id="WP_179789798.1">
    <property type="nucleotide sequence ID" value="NZ_BAAARR010000005.1"/>
</dbReference>
<dbReference type="AlphaFoldDB" id="A0A852ZTN7"/>
<evidence type="ECO:0000313" key="4">
    <source>
        <dbReference type="Proteomes" id="UP000579605"/>
    </source>
</evidence>
<dbReference type="EMBL" id="JACBZH010000001">
    <property type="protein sequence ID" value="NYH92360.1"/>
    <property type="molecule type" value="Genomic_DNA"/>
</dbReference>
<evidence type="ECO:0000313" key="3">
    <source>
        <dbReference type="EMBL" id="NYH92360.1"/>
    </source>
</evidence>
<evidence type="ECO:0000259" key="2">
    <source>
        <dbReference type="Pfam" id="PF04167"/>
    </source>
</evidence>
<comment type="caution">
    <text evidence="3">The sequence shown here is derived from an EMBL/GenBank/DDBJ whole genome shotgun (WGS) entry which is preliminary data.</text>
</comment>
<accession>A0A852ZTN7</accession>
<proteinExistence type="predicted"/>
<dbReference type="SUPFAM" id="SSF159234">
    <property type="entry name" value="FomD-like"/>
    <property type="match status" value="1"/>
</dbReference>